<gene>
    <name evidence="2" type="ORF">GCM10023335_75020</name>
</gene>
<name>A0ABP9JKP4_9ACTN</name>
<sequence length="75" mass="7890">MVGGPEGWSGGAVLSDQGHLPDREEQHRAGFGEEAEEGLWGRLQTVLGDSEHAYGARGGEVAEGAERDACRGGRQ</sequence>
<comment type="caution">
    <text evidence="2">The sequence shown here is derived from an EMBL/GenBank/DDBJ whole genome shotgun (WGS) entry which is preliminary data.</text>
</comment>
<organism evidence="2 3">
    <name type="scientific">Streptomyces siamensis</name>
    <dbReference type="NCBI Taxonomy" id="1274986"/>
    <lineage>
        <taxon>Bacteria</taxon>
        <taxon>Bacillati</taxon>
        <taxon>Actinomycetota</taxon>
        <taxon>Actinomycetes</taxon>
        <taxon>Kitasatosporales</taxon>
        <taxon>Streptomycetaceae</taxon>
        <taxon>Streptomyces</taxon>
    </lineage>
</organism>
<feature type="compositionally biased region" description="Gly residues" evidence="1">
    <location>
        <begin position="1"/>
        <end position="10"/>
    </location>
</feature>
<keyword evidence="3" id="KW-1185">Reference proteome</keyword>
<evidence type="ECO:0000256" key="1">
    <source>
        <dbReference type="SAM" id="MobiDB-lite"/>
    </source>
</evidence>
<evidence type="ECO:0000313" key="3">
    <source>
        <dbReference type="Proteomes" id="UP001501759"/>
    </source>
</evidence>
<feature type="region of interest" description="Disordered" evidence="1">
    <location>
        <begin position="1"/>
        <end position="38"/>
    </location>
</feature>
<proteinExistence type="predicted"/>
<evidence type="ECO:0000313" key="2">
    <source>
        <dbReference type="EMBL" id="GAA5032476.1"/>
    </source>
</evidence>
<feature type="region of interest" description="Disordered" evidence="1">
    <location>
        <begin position="51"/>
        <end position="75"/>
    </location>
</feature>
<feature type="compositionally biased region" description="Basic and acidic residues" evidence="1">
    <location>
        <begin position="64"/>
        <end position="75"/>
    </location>
</feature>
<dbReference type="Proteomes" id="UP001501759">
    <property type="component" value="Unassembled WGS sequence"/>
</dbReference>
<feature type="compositionally biased region" description="Basic and acidic residues" evidence="1">
    <location>
        <begin position="19"/>
        <end position="31"/>
    </location>
</feature>
<accession>A0ABP9JKP4</accession>
<reference evidence="3" key="1">
    <citation type="journal article" date="2019" name="Int. J. Syst. Evol. Microbiol.">
        <title>The Global Catalogue of Microorganisms (GCM) 10K type strain sequencing project: providing services to taxonomists for standard genome sequencing and annotation.</title>
        <authorList>
            <consortium name="The Broad Institute Genomics Platform"/>
            <consortium name="The Broad Institute Genome Sequencing Center for Infectious Disease"/>
            <person name="Wu L."/>
            <person name="Ma J."/>
        </authorList>
    </citation>
    <scope>NUCLEOTIDE SEQUENCE [LARGE SCALE GENOMIC DNA]</scope>
    <source>
        <strain evidence="3">JCM 18409</strain>
    </source>
</reference>
<dbReference type="EMBL" id="BAABKB010000039">
    <property type="protein sequence ID" value="GAA5032476.1"/>
    <property type="molecule type" value="Genomic_DNA"/>
</dbReference>
<protein>
    <submittedName>
        <fullName evidence="2">Uncharacterized protein</fullName>
    </submittedName>
</protein>